<evidence type="ECO:0000256" key="1">
    <source>
        <dbReference type="PROSITE-ProRule" id="PRU00042"/>
    </source>
</evidence>
<dbReference type="InterPro" id="IPR036236">
    <property type="entry name" value="Znf_C2H2_sf"/>
</dbReference>
<dbReference type="PROSITE" id="PS50157">
    <property type="entry name" value="ZINC_FINGER_C2H2_2"/>
    <property type="match status" value="1"/>
</dbReference>
<dbReference type="OrthoDB" id="6077919at2759"/>
<evidence type="ECO:0000259" key="2">
    <source>
        <dbReference type="PROSITE" id="PS50157"/>
    </source>
</evidence>
<dbReference type="Gene3D" id="3.30.160.60">
    <property type="entry name" value="Classic Zinc Finger"/>
    <property type="match status" value="1"/>
</dbReference>
<comment type="caution">
    <text evidence="3">The sequence shown here is derived from an EMBL/GenBank/DDBJ whole genome shotgun (WGS) entry which is preliminary data.</text>
</comment>
<gene>
    <name evidence="3" type="ORF">LSUE1_G001131</name>
</gene>
<proteinExistence type="predicted"/>
<reference evidence="3 4" key="1">
    <citation type="submission" date="2018-05" db="EMBL/GenBank/DDBJ databases">
        <title>Genome sequencing and assembly of the regulated plant pathogen Lachnellula willkommii and related sister species for the development of diagnostic species identification markers.</title>
        <authorList>
            <person name="Giroux E."/>
            <person name="Bilodeau G."/>
        </authorList>
    </citation>
    <scope>NUCLEOTIDE SEQUENCE [LARGE SCALE GENOMIC DNA]</scope>
    <source>
        <strain evidence="3 4">CBS 268.59</strain>
    </source>
</reference>
<keyword evidence="4" id="KW-1185">Reference proteome</keyword>
<dbReference type="Proteomes" id="UP000469558">
    <property type="component" value="Unassembled WGS sequence"/>
</dbReference>
<evidence type="ECO:0000313" key="4">
    <source>
        <dbReference type="Proteomes" id="UP000469558"/>
    </source>
</evidence>
<feature type="domain" description="C2H2-type" evidence="2">
    <location>
        <begin position="118"/>
        <end position="147"/>
    </location>
</feature>
<name>A0A8T9CIW9_9HELO</name>
<dbReference type="EMBL" id="QGMK01000162">
    <property type="protein sequence ID" value="TVY83704.1"/>
    <property type="molecule type" value="Genomic_DNA"/>
</dbReference>
<dbReference type="PROSITE" id="PS00028">
    <property type="entry name" value="ZINC_FINGER_C2H2_1"/>
    <property type="match status" value="1"/>
</dbReference>
<dbReference type="AlphaFoldDB" id="A0A8T9CIW9"/>
<dbReference type="SUPFAM" id="SSF57667">
    <property type="entry name" value="beta-beta-alpha zinc fingers"/>
    <property type="match status" value="1"/>
</dbReference>
<dbReference type="InterPro" id="IPR013087">
    <property type="entry name" value="Znf_C2H2_type"/>
</dbReference>
<protein>
    <recommendedName>
        <fullName evidence="2">C2H2-type domain-containing protein</fullName>
    </recommendedName>
</protein>
<dbReference type="GO" id="GO:0008270">
    <property type="term" value="F:zinc ion binding"/>
    <property type="evidence" value="ECO:0007669"/>
    <property type="project" value="UniProtKB-KW"/>
</dbReference>
<keyword evidence="1" id="KW-0479">Metal-binding</keyword>
<dbReference type="Pfam" id="PF00096">
    <property type="entry name" value="zf-C2H2"/>
    <property type="match status" value="1"/>
</dbReference>
<organism evidence="3 4">
    <name type="scientific">Lachnellula suecica</name>
    <dbReference type="NCBI Taxonomy" id="602035"/>
    <lineage>
        <taxon>Eukaryota</taxon>
        <taxon>Fungi</taxon>
        <taxon>Dikarya</taxon>
        <taxon>Ascomycota</taxon>
        <taxon>Pezizomycotina</taxon>
        <taxon>Leotiomycetes</taxon>
        <taxon>Helotiales</taxon>
        <taxon>Lachnaceae</taxon>
        <taxon>Lachnellula</taxon>
    </lineage>
</organism>
<sequence length="199" mass="22212">MGMRSLRPQLLVATFSSPALFKRCRPSLLHPVRAHHMHSKTHSSMACPFCKGKYATASGVVIHLESGRCSSGLDRHKINEAIRKLDRNNVITKPMLTMPGYGQPETIATNRAWNGRGYECYLCPKEFGTLQGLNAHLKSPFHDQEIYRCPKGGCGRNYKLLSGLVQHVESESCGLMQFGQVQRQARNGIENMVGRMIKG</sequence>
<dbReference type="SMART" id="SM00355">
    <property type="entry name" value="ZnF_C2H2"/>
    <property type="match status" value="2"/>
</dbReference>
<keyword evidence="1" id="KW-0863">Zinc-finger</keyword>
<keyword evidence="1" id="KW-0862">Zinc</keyword>
<evidence type="ECO:0000313" key="3">
    <source>
        <dbReference type="EMBL" id="TVY83704.1"/>
    </source>
</evidence>
<accession>A0A8T9CIW9</accession>